<sequence>MAIIHQNAQLSPSKPEILAAWVPSQPWSGDSTDLERIGAFRFDDPDGEVGIETHLLRTGDGRILQVPLTYRGAPLHDAQDSLVATLDHTVLGTRWVYDACADPAYLTALVAAIATGGGAAELVDAETGETTAGPVQVAGSGTPESPVPAIGRISHASDAATTTVSAGGVEIELARMVGEHLGLPPGPEVLTGTWPGRRSPALLAVVRHHDGRVRS</sequence>
<evidence type="ECO:0000256" key="3">
    <source>
        <dbReference type="ARBA" id="ARBA00022777"/>
    </source>
</evidence>
<name>A0ABU3WQ19_9NOCA</name>
<gene>
    <name evidence="6" type="ORF">F8M49_13450</name>
</gene>
<dbReference type="NCBIfam" id="NF047744">
    <property type="entry name" value="CG0192_rel"/>
    <property type="match status" value="1"/>
</dbReference>
<organism evidence="6 7">
    <name type="scientific">Rhodococcus zopfii</name>
    <dbReference type="NCBI Taxonomy" id="43772"/>
    <lineage>
        <taxon>Bacteria</taxon>
        <taxon>Bacillati</taxon>
        <taxon>Actinomycetota</taxon>
        <taxon>Actinomycetes</taxon>
        <taxon>Mycobacteriales</taxon>
        <taxon>Nocardiaceae</taxon>
        <taxon>Rhodococcus</taxon>
    </lineage>
</organism>
<comment type="caution">
    <text evidence="6">The sequence shown here is derived from an EMBL/GenBank/DDBJ whole genome shotgun (WGS) entry which is preliminary data.</text>
</comment>
<keyword evidence="3" id="KW-0418">Kinase</keyword>
<evidence type="ECO:0000256" key="4">
    <source>
        <dbReference type="ARBA" id="ARBA00022840"/>
    </source>
</evidence>
<proteinExistence type="predicted"/>
<evidence type="ECO:0000313" key="6">
    <source>
        <dbReference type="EMBL" id="MDV2476097.1"/>
    </source>
</evidence>
<dbReference type="Proteomes" id="UP001275440">
    <property type="component" value="Unassembled WGS sequence"/>
</dbReference>
<evidence type="ECO:0000259" key="5">
    <source>
        <dbReference type="Pfam" id="PF18085"/>
    </source>
</evidence>
<evidence type="ECO:0000256" key="2">
    <source>
        <dbReference type="ARBA" id="ARBA00022741"/>
    </source>
</evidence>
<accession>A0ABU3WQ19</accession>
<dbReference type="RefSeq" id="WP_072812831.1">
    <property type="nucleotide sequence ID" value="NZ_JAHWLX010000094.1"/>
</dbReference>
<evidence type="ECO:0000313" key="7">
    <source>
        <dbReference type="Proteomes" id="UP001275440"/>
    </source>
</evidence>
<keyword evidence="2" id="KW-0547">Nucleotide-binding</keyword>
<dbReference type="Pfam" id="PF18085">
    <property type="entry name" value="Mak_N_cap"/>
    <property type="match status" value="1"/>
</dbReference>
<dbReference type="InterPro" id="IPR040999">
    <property type="entry name" value="Mak_N_cap"/>
</dbReference>
<evidence type="ECO:0000256" key="1">
    <source>
        <dbReference type="ARBA" id="ARBA00022679"/>
    </source>
</evidence>
<protein>
    <recommendedName>
        <fullName evidence="5">Maltokinase N-terminal cap domain-containing protein</fullName>
    </recommendedName>
</protein>
<keyword evidence="7" id="KW-1185">Reference proteome</keyword>
<dbReference type="EMBL" id="WBMO01000001">
    <property type="protein sequence ID" value="MDV2476097.1"/>
    <property type="molecule type" value="Genomic_DNA"/>
</dbReference>
<keyword evidence="1" id="KW-0808">Transferase</keyword>
<feature type="domain" description="Maltokinase N-terminal cap" evidence="5">
    <location>
        <begin position="21"/>
        <end position="102"/>
    </location>
</feature>
<keyword evidence="4" id="KW-0067">ATP-binding</keyword>
<reference evidence="6 7" key="1">
    <citation type="submission" date="2019-10" db="EMBL/GenBank/DDBJ databases">
        <title>Draft Genome Assembly of Rhodococcus zopfii DSM44189.</title>
        <authorList>
            <person name="Sutton J.M."/>
            <person name="Akob D.M."/>
            <person name="Bushman T.J."/>
        </authorList>
    </citation>
    <scope>NUCLEOTIDE SEQUENCE [LARGE SCALE GENOMIC DNA]</scope>
    <source>
        <strain evidence="6 7">DSM 44189</strain>
    </source>
</reference>